<dbReference type="STRING" id="1313296.SAMN05661091_1883"/>
<dbReference type="Proteomes" id="UP000192940">
    <property type="component" value="Chromosome I"/>
</dbReference>
<dbReference type="EMBL" id="LT840184">
    <property type="protein sequence ID" value="SMF80764.1"/>
    <property type="molecule type" value="Genomic_DNA"/>
</dbReference>
<dbReference type="SUPFAM" id="SSF81631">
    <property type="entry name" value="PAP/OAS1 substrate-binding domain"/>
    <property type="match status" value="1"/>
</dbReference>
<name>A0A1X7H6S3_9BACL</name>
<keyword evidence="1" id="KW-0548">Nucleotidyltransferase</keyword>
<gene>
    <name evidence="1" type="ORF">SAMN05661091_1883</name>
</gene>
<keyword evidence="1" id="KW-0808">Transferase</keyword>
<accession>A0A1X7H6S3</accession>
<reference evidence="1 2" key="1">
    <citation type="submission" date="2017-04" db="EMBL/GenBank/DDBJ databases">
        <authorList>
            <person name="Afonso C.L."/>
            <person name="Miller P.J."/>
            <person name="Scott M.A."/>
            <person name="Spackman E."/>
            <person name="Goraichik I."/>
            <person name="Dimitrov K.M."/>
            <person name="Suarez D.L."/>
            <person name="Swayne D.E."/>
        </authorList>
    </citation>
    <scope>NUCLEOTIDE SEQUENCE [LARGE SCALE GENOMIC DNA]</scope>
    <source>
        <strain evidence="1 2">N3/975</strain>
    </source>
</reference>
<dbReference type="Gene3D" id="3.30.460.10">
    <property type="entry name" value="Beta Polymerase, domain 2"/>
    <property type="match status" value="1"/>
</dbReference>
<dbReference type="InterPro" id="IPR043519">
    <property type="entry name" value="NT_sf"/>
</dbReference>
<evidence type="ECO:0000313" key="1">
    <source>
        <dbReference type="EMBL" id="SMF80764.1"/>
    </source>
</evidence>
<proteinExistence type="predicted"/>
<dbReference type="GO" id="GO:0016779">
    <property type="term" value="F:nucleotidyltransferase activity"/>
    <property type="evidence" value="ECO:0007669"/>
    <property type="project" value="UniProtKB-KW"/>
</dbReference>
<keyword evidence="2" id="KW-1185">Reference proteome</keyword>
<dbReference type="InterPro" id="IPR007530">
    <property type="entry name" value="Aminoglycoside_adenylylTfrase"/>
</dbReference>
<sequence length="285" mass="32896">MEVNGSYKELESDFIHWVDTVDDIRAAVIVGSRARLDHPADEWSDLDIVIFTSRSDFYIGNDAWLKEIGNPWTSFVSTTSGGDVERLVLFSGGLQADFVIKSDTELIKIQEGSIPEGFNRGFRIIVDKDSCLAQITDGKTEVLSINPKPVHNEEFLQVVNMFWFASMYVAKQILRNELWIAKTRDTDMKQLLLKMMEWHAVAVHHKQDIWHAGKFMREWVEADVMDQLDRVFGRFNQEDSWTALISTMNLFRDLSLETAEKLNIDYPDELDLRVTTWITGVQEQQ</sequence>
<organism evidence="1 2">
    <name type="scientific">Paenibacillus uliginis N3/975</name>
    <dbReference type="NCBI Taxonomy" id="1313296"/>
    <lineage>
        <taxon>Bacteria</taxon>
        <taxon>Bacillati</taxon>
        <taxon>Bacillota</taxon>
        <taxon>Bacilli</taxon>
        <taxon>Bacillales</taxon>
        <taxon>Paenibacillaceae</taxon>
        <taxon>Paenibacillus</taxon>
    </lineage>
</organism>
<dbReference type="RefSeq" id="WP_208918749.1">
    <property type="nucleotide sequence ID" value="NZ_LT840184.1"/>
</dbReference>
<dbReference type="Pfam" id="PF04439">
    <property type="entry name" value="Adenyl_transf"/>
    <property type="match status" value="1"/>
</dbReference>
<dbReference type="AlphaFoldDB" id="A0A1X7H6S3"/>
<dbReference type="SUPFAM" id="SSF81301">
    <property type="entry name" value="Nucleotidyltransferase"/>
    <property type="match status" value="1"/>
</dbReference>
<evidence type="ECO:0000313" key="2">
    <source>
        <dbReference type="Proteomes" id="UP000192940"/>
    </source>
</evidence>
<protein>
    <submittedName>
        <fullName evidence="1">Aminoglycoside 6-adenylyltransferase</fullName>
    </submittedName>
</protein>
<dbReference type="Gene3D" id="1.20.120.330">
    <property type="entry name" value="Nucleotidyltransferases domain 2"/>
    <property type="match status" value="1"/>
</dbReference>